<evidence type="ECO:0000313" key="2">
    <source>
        <dbReference type="EMBL" id="KTA96421.1"/>
    </source>
</evidence>
<organism evidence="2 3">
    <name type="scientific">Candida glabrata</name>
    <name type="common">Yeast</name>
    <name type="synonym">Torulopsis glabrata</name>
    <dbReference type="NCBI Taxonomy" id="5478"/>
    <lineage>
        <taxon>Eukaryota</taxon>
        <taxon>Fungi</taxon>
        <taxon>Dikarya</taxon>
        <taxon>Ascomycota</taxon>
        <taxon>Saccharomycotina</taxon>
        <taxon>Saccharomycetes</taxon>
        <taxon>Saccharomycetales</taxon>
        <taxon>Saccharomycetaceae</taxon>
        <taxon>Nakaseomyces</taxon>
    </lineage>
</organism>
<dbReference type="VEuPathDB" id="FungiDB:GVI51_K04697"/>
<keyword evidence="1" id="KW-0812">Transmembrane</keyword>
<dbReference type="AlphaFoldDB" id="A0A0W0DBI2"/>
<sequence>MAYQESESIQWPDPQRIRNYKARNKTIRTIQSIFSNTGLLFTIFYVAVSTIVQPSLERQYNQRIELTAGALLEVRRLTNKLLRRLKSKNSSELELRSNAQEYADRCTQTESRYITDDFESDDDMHNDSDDNSITWNIISKKLVEVKDSLNRYNESCDRPSINMENLTFQSKLVVDQLSVAKDANKLGELSRTSVNNIREMKGWFVNGLVSL</sequence>
<name>A0A0W0DBI2_CANGB</name>
<comment type="caution">
    <text evidence="2">The sequence shown here is derived from an EMBL/GenBank/DDBJ whole genome shotgun (WGS) entry which is preliminary data.</text>
</comment>
<dbReference type="VEuPathDB" id="FungiDB:B1J91_K04851g"/>
<evidence type="ECO:0000256" key="1">
    <source>
        <dbReference type="SAM" id="Phobius"/>
    </source>
</evidence>
<evidence type="ECO:0000313" key="3">
    <source>
        <dbReference type="Proteomes" id="UP000054886"/>
    </source>
</evidence>
<feature type="transmembrane region" description="Helical" evidence="1">
    <location>
        <begin position="33"/>
        <end position="52"/>
    </location>
</feature>
<dbReference type="VEuPathDB" id="FungiDB:CAGL0K04851g"/>
<proteinExistence type="predicted"/>
<protein>
    <submittedName>
        <fullName evidence="2">Peroxisomal membrane protein PEX17</fullName>
    </submittedName>
</protein>
<dbReference type="Proteomes" id="UP000054886">
    <property type="component" value="Unassembled WGS sequence"/>
</dbReference>
<keyword evidence="1" id="KW-1133">Transmembrane helix</keyword>
<gene>
    <name evidence="2" type="ORF">AO440_003459</name>
</gene>
<keyword evidence="1" id="KW-0472">Membrane</keyword>
<reference evidence="2 3" key="1">
    <citation type="submission" date="2015-10" db="EMBL/GenBank/DDBJ databases">
        <title>Draft genomes sequences of Candida glabrata isolates 1A, 1B, 2A, 2B, 3A and 3B.</title>
        <authorList>
            <person name="Haavelsrud O.E."/>
            <person name="Gaustad P."/>
        </authorList>
    </citation>
    <scope>NUCLEOTIDE SEQUENCE [LARGE SCALE GENOMIC DNA]</scope>
    <source>
        <strain evidence="2">910700640</strain>
    </source>
</reference>
<dbReference type="EMBL" id="LLZZ01000172">
    <property type="protein sequence ID" value="KTA96421.1"/>
    <property type="molecule type" value="Genomic_DNA"/>
</dbReference>
<accession>A0A0W0DBI2</accession>
<dbReference type="VEuPathDB" id="FungiDB:GWK60_K04697"/>